<comment type="caution">
    <text evidence="6">The sequence shown here is derived from an EMBL/GenBank/DDBJ whole genome shotgun (WGS) entry which is preliminary data.</text>
</comment>
<dbReference type="GO" id="GO:0005524">
    <property type="term" value="F:ATP binding"/>
    <property type="evidence" value="ECO:0007669"/>
    <property type="project" value="UniProtKB-KW"/>
</dbReference>
<evidence type="ECO:0000313" key="7">
    <source>
        <dbReference type="Proteomes" id="UP000285349"/>
    </source>
</evidence>
<dbReference type="Gene3D" id="3.40.50.300">
    <property type="entry name" value="P-loop containing nucleotide triphosphate hydrolases"/>
    <property type="match status" value="1"/>
</dbReference>
<evidence type="ECO:0000256" key="1">
    <source>
        <dbReference type="ARBA" id="ARBA00006512"/>
    </source>
</evidence>
<reference evidence="6 7" key="1">
    <citation type="submission" date="2016-10" db="EMBL/GenBank/DDBJ databases">
        <title>Comparative genome analysis of multiple Pseudomonas spp. focuses on biocontrol and plant growth promoting traits.</title>
        <authorList>
            <person name="Tao X.-Y."/>
            <person name="Taylor C.G."/>
        </authorList>
    </citation>
    <scope>NUCLEOTIDE SEQUENCE [LARGE SCALE GENOMIC DNA]</scope>
    <source>
        <strain evidence="6 7">37A10</strain>
    </source>
</reference>
<evidence type="ECO:0000313" key="6">
    <source>
        <dbReference type="EMBL" id="RON41379.1"/>
    </source>
</evidence>
<dbReference type="EMBL" id="MOBQ01000033">
    <property type="protein sequence ID" value="RON41379.1"/>
    <property type="molecule type" value="Genomic_DNA"/>
</dbReference>
<evidence type="ECO:0000256" key="4">
    <source>
        <dbReference type="SAM" id="Coils"/>
    </source>
</evidence>
<keyword evidence="2" id="KW-0547">Nucleotide-binding</keyword>
<evidence type="ECO:0000259" key="5">
    <source>
        <dbReference type="Pfam" id="PF03135"/>
    </source>
</evidence>
<name>A0A423JUL7_9PSED</name>
<evidence type="ECO:0000256" key="3">
    <source>
        <dbReference type="ARBA" id="ARBA00022840"/>
    </source>
</evidence>
<dbReference type="PANTHER" id="PTHR30121">
    <property type="entry name" value="UNCHARACTERIZED PROTEIN YJGR-RELATED"/>
    <property type="match status" value="1"/>
</dbReference>
<dbReference type="AlphaFoldDB" id="A0A423JUL7"/>
<evidence type="ECO:0000256" key="2">
    <source>
        <dbReference type="ARBA" id="ARBA00022741"/>
    </source>
</evidence>
<dbReference type="InterPro" id="IPR027417">
    <property type="entry name" value="P-loop_NTPase"/>
</dbReference>
<sequence length="811" mass="91960">MSIAEKIRKKVIKNEPPVSERLPYEVHVDKHTVMTKNRDYMQVIRLTGASFESADDEQLNIWHKRLNALLRNISSHNVAMWQHVVRRRETKYPSGDFPDGFAKDLNEKYSSRLASEKLRVNELYLTIVYRPFPSAISSALFNFMAKADKTSREAERVQAVEYLNKVVKQVLRSLRRYDAEKLGIYKHMGIFCSEPMEFMGYLLNGKWQRVAIGQAPLRKLLPATRPFWGNETVEVRGATSTSYGALLGIGTYPAETTSVFLNELLNAPFDFVLTQSFSFIKQEAARSRMRTAQKRMESAEDDATSQIDEIDDALDDLASRRIVMGEHHFTLFVKSDQVETLNDNVADAVDALGAAGVTAAREDLAIVAAFWSQFPGHFKDRPRVSGINSKNFCGFAPMHNFPAGRLTNNHWGDALTMYMTTAGTPYFFSFHGSDPQDKNDAKIKDVGHTMVLGPTGSGKTAWIAFNLCMLVKQKATCVLFTKDRDTELVIRALGGKYYPVQTGKPTNWNPFKLDLENDLTRPFLKSLTLYLSAQQGDVGSLEVTEVEKIERAVNSVLGLALENRRIGRVLDYLDKDSLIYKRLQRWCYARKPGLPDGENAWVFDNKFDTIAESLGESLITGFDVTAFLNNDELRTPINMYLFHIVQMLVDGRRFALFVAEFWKALGDPPFQAFVEDQLKTIRKNNGFVVLDSQSPNDALKSPIAHTLIEQTPNKILFPNDKADWEQYEKLGISVREFQIVKESDPESTRSFLIKQGHSSVFASLDLHGFDYELDVLSSRKHTVALVDSLRAQYGDEPEKWLPHFKAARRTA</sequence>
<comment type="similarity">
    <text evidence="1">Belongs to the TrbE/VirB4 family.</text>
</comment>
<dbReference type="SUPFAM" id="SSF52540">
    <property type="entry name" value="P-loop containing nucleoside triphosphate hydrolases"/>
    <property type="match status" value="1"/>
</dbReference>
<dbReference type="PANTHER" id="PTHR30121:SF12">
    <property type="entry name" value="TYPE IV SECRETION SYSTEM PROTEIN CAGE"/>
    <property type="match status" value="1"/>
</dbReference>
<keyword evidence="4" id="KW-0175">Coiled coil</keyword>
<organism evidence="6 7">
    <name type="scientific">Pseudomonas frederiksbergensis</name>
    <dbReference type="NCBI Taxonomy" id="104087"/>
    <lineage>
        <taxon>Bacteria</taxon>
        <taxon>Pseudomonadati</taxon>
        <taxon>Pseudomonadota</taxon>
        <taxon>Gammaproteobacteria</taxon>
        <taxon>Pseudomonadales</taxon>
        <taxon>Pseudomonadaceae</taxon>
        <taxon>Pseudomonas</taxon>
    </lineage>
</organism>
<keyword evidence="3" id="KW-0067">ATP-binding</keyword>
<dbReference type="InterPro" id="IPR004346">
    <property type="entry name" value="CagE_TrbE_VirB"/>
</dbReference>
<dbReference type="Pfam" id="PF03135">
    <property type="entry name" value="CagE_TrbE_VirB"/>
    <property type="match status" value="1"/>
</dbReference>
<dbReference type="RefSeq" id="WP_123514106.1">
    <property type="nucleotide sequence ID" value="NZ_MOBQ01000033.1"/>
</dbReference>
<dbReference type="InterPro" id="IPR018145">
    <property type="entry name" value="CagE_TrbE_VirB_cntrl_dom"/>
</dbReference>
<dbReference type="InterPro" id="IPR051162">
    <property type="entry name" value="T4SS_component"/>
</dbReference>
<dbReference type="Proteomes" id="UP000285349">
    <property type="component" value="Unassembled WGS sequence"/>
</dbReference>
<accession>A0A423JUL7</accession>
<feature type="domain" description="CagE TrbE VirB component of type IV transporter system central" evidence="5">
    <location>
        <begin position="180"/>
        <end position="383"/>
    </location>
</feature>
<gene>
    <name evidence="6" type="ORF">BK666_24550</name>
</gene>
<feature type="coiled-coil region" evidence="4">
    <location>
        <begin position="282"/>
        <end position="316"/>
    </location>
</feature>
<dbReference type="NCBIfam" id="TIGR00929">
    <property type="entry name" value="VirB4_CagE"/>
    <property type="match status" value="1"/>
</dbReference>
<protein>
    <recommendedName>
        <fullName evidence="5">CagE TrbE VirB component of type IV transporter system central domain-containing protein</fullName>
    </recommendedName>
</protein>
<dbReference type="OrthoDB" id="5555485at2"/>
<proteinExistence type="inferred from homology"/>